<accession>A0A4R7JYH8</accession>
<keyword evidence="4" id="KW-0479">Metal-binding</keyword>
<evidence type="ECO:0000256" key="3">
    <source>
        <dbReference type="ARBA" id="ARBA00022448"/>
    </source>
</evidence>
<dbReference type="EMBL" id="SOAX01000002">
    <property type="protein sequence ID" value="TDT43126.1"/>
    <property type="molecule type" value="Genomic_DNA"/>
</dbReference>
<dbReference type="PANTHER" id="PTHR42953">
    <property type="entry name" value="HIGH-AFFINITY ZINC UPTAKE SYSTEM PROTEIN ZNUA-RELATED"/>
    <property type="match status" value="1"/>
</dbReference>
<dbReference type="OrthoDB" id="9810636at2"/>
<dbReference type="Proteomes" id="UP000295830">
    <property type="component" value="Unassembled WGS sequence"/>
</dbReference>
<name>A0A4R7JYH8_9GAMM</name>
<dbReference type="GO" id="GO:0030001">
    <property type="term" value="P:metal ion transport"/>
    <property type="evidence" value="ECO:0007669"/>
    <property type="project" value="InterPro"/>
</dbReference>
<dbReference type="GO" id="GO:0007155">
    <property type="term" value="P:cell adhesion"/>
    <property type="evidence" value="ECO:0007669"/>
    <property type="project" value="InterPro"/>
</dbReference>
<evidence type="ECO:0000256" key="1">
    <source>
        <dbReference type="ARBA" id="ARBA00004196"/>
    </source>
</evidence>
<feature type="signal peptide" evidence="7">
    <location>
        <begin position="1"/>
        <end position="18"/>
    </location>
</feature>
<dbReference type="InterPro" id="IPR006128">
    <property type="entry name" value="Lipoprotein_PsaA-like"/>
</dbReference>
<comment type="subcellular location">
    <subcellularLocation>
        <location evidence="1">Cell envelope</location>
    </subcellularLocation>
</comment>
<gene>
    <name evidence="8" type="ORF">DES49_0936</name>
</gene>
<dbReference type="Pfam" id="PF01297">
    <property type="entry name" value="ZnuA"/>
    <property type="match status" value="1"/>
</dbReference>
<dbReference type="GO" id="GO:0030313">
    <property type="term" value="C:cell envelope"/>
    <property type="evidence" value="ECO:0007669"/>
    <property type="project" value="UniProtKB-SubCell"/>
</dbReference>
<organism evidence="8 9">
    <name type="scientific">Halospina denitrificans</name>
    <dbReference type="NCBI Taxonomy" id="332522"/>
    <lineage>
        <taxon>Bacteria</taxon>
        <taxon>Pseudomonadati</taxon>
        <taxon>Pseudomonadota</taxon>
        <taxon>Gammaproteobacteria</taxon>
        <taxon>Halospina</taxon>
    </lineage>
</organism>
<evidence type="ECO:0000313" key="9">
    <source>
        <dbReference type="Proteomes" id="UP000295830"/>
    </source>
</evidence>
<dbReference type="GO" id="GO:0046872">
    <property type="term" value="F:metal ion binding"/>
    <property type="evidence" value="ECO:0007669"/>
    <property type="project" value="UniProtKB-KW"/>
</dbReference>
<evidence type="ECO:0000256" key="4">
    <source>
        <dbReference type="ARBA" id="ARBA00022723"/>
    </source>
</evidence>
<evidence type="ECO:0000256" key="2">
    <source>
        <dbReference type="ARBA" id="ARBA00011028"/>
    </source>
</evidence>
<dbReference type="Gene3D" id="3.40.50.1980">
    <property type="entry name" value="Nitrogenase molybdenum iron protein domain"/>
    <property type="match status" value="2"/>
</dbReference>
<evidence type="ECO:0000313" key="8">
    <source>
        <dbReference type="EMBL" id="TDT43126.1"/>
    </source>
</evidence>
<dbReference type="InterPro" id="IPR006129">
    <property type="entry name" value="AdhesinB"/>
</dbReference>
<dbReference type="RefSeq" id="WP_133735216.1">
    <property type="nucleotide sequence ID" value="NZ_SOAX01000002.1"/>
</dbReference>
<dbReference type="InterPro" id="IPR050492">
    <property type="entry name" value="Bact_metal-bind_prot9"/>
</dbReference>
<keyword evidence="9" id="KW-1185">Reference proteome</keyword>
<dbReference type="PANTHER" id="PTHR42953:SF1">
    <property type="entry name" value="METAL-BINDING PROTEIN HI_0362-RELATED"/>
    <property type="match status" value="1"/>
</dbReference>
<proteinExistence type="inferred from homology"/>
<feature type="chain" id="PRO_5020301280" evidence="7">
    <location>
        <begin position="19"/>
        <end position="319"/>
    </location>
</feature>
<protein>
    <submittedName>
        <fullName evidence="8">Manganese/zinc/iron transport system substrate-binding protein</fullName>
    </submittedName>
</protein>
<dbReference type="PROSITE" id="PS51257">
    <property type="entry name" value="PROKAR_LIPOPROTEIN"/>
    <property type="match status" value="1"/>
</dbReference>
<dbReference type="SUPFAM" id="SSF53807">
    <property type="entry name" value="Helical backbone' metal receptor"/>
    <property type="match status" value="1"/>
</dbReference>
<keyword evidence="5 7" id="KW-0732">Signal</keyword>
<dbReference type="AlphaFoldDB" id="A0A4R7JYH8"/>
<sequence length="319" mass="34735">MKARYLLLLSLLTLTACGADTADERPKVVTTIAMISDVARNVAGDCVQVTPLMGPGVDPHLYEARASDIKRLRDADAILYAGFSLEGQMANVLEKLGSRKPSLAVGPASFDESDLISHEDYAIDPHLWMDVGRWLQIVPSVTEQLVDIAPECEQAMRQRAEQYREELAALDGWIQESIASIPERQRILITAHDAFGYYGLAYDIDVKGIQGISTDSEAAIADIRDMVTTVVERNVPAVFIESTINPRTIESVIDGAGERGHSVRIGGELFSDAMGEEGTAGGTYIGMLRSNTVEIVEGLGGETASWPATLDGWKQRWEP</sequence>
<dbReference type="PRINTS" id="PR00691">
    <property type="entry name" value="ADHESINB"/>
</dbReference>
<evidence type="ECO:0000256" key="6">
    <source>
        <dbReference type="RuleBase" id="RU003512"/>
    </source>
</evidence>
<evidence type="ECO:0000256" key="7">
    <source>
        <dbReference type="SAM" id="SignalP"/>
    </source>
</evidence>
<comment type="similarity">
    <text evidence="2 6">Belongs to the bacterial solute-binding protein 9 family.</text>
</comment>
<dbReference type="PRINTS" id="PR00690">
    <property type="entry name" value="ADHESNFAMILY"/>
</dbReference>
<dbReference type="InterPro" id="IPR006127">
    <property type="entry name" value="ZnuA-like"/>
</dbReference>
<comment type="caution">
    <text evidence="8">The sequence shown here is derived from an EMBL/GenBank/DDBJ whole genome shotgun (WGS) entry which is preliminary data.</text>
</comment>
<evidence type="ECO:0000256" key="5">
    <source>
        <dbReference type="ARBA" id="ARBA00022729"/>
    </source>
</evidence>
<keyword evidence="3 6" id="KW-0813">Transport</keyword>
<reference evidence="8 9" key="1">
    <citation type="submission" date="2019-03" db="EMBL/GenBank/DDBJ databases">
        <title>Genomic Encyclopedia of Type Strains, Phase IV (KMG-IV): sequencing the most valuable type-strain genomes for metagenomic binning, comparative biology and taxonomic classification.</title>
        <authorList>
            <person name="Goeker M."/>
        </authorList>
    </citation>
    <scope>NUCLEOTIDE SEQUENCE [LARGE SCALE GENOMIC DNA]</scope>
    <source>
        <strain evidence="8 9">DSM 15505</strain>
    </source>
</reference>